<dbReference type="GO" id="GO:0010181">
    <property type="term" value="F:FMN binding"/>
    <property type="evidence" value="ECO:0007669"/>
    <property type="project" value="TreeGrafter"/>
</dbReference>
<dbReference type="STRING" id="1284197.S8BQ56"/>
<name>S8BQ56_DACHA</name>
<dbReference type="PANTHER" id="PTHR14359:SF6">
    <property type="entry name" value="PHOSPHOPANTOTHENOYLCYSTEINE DECARBOXYLASE"/>
    <property type="match status" value="1"/>
</dbReference>
<dbReference type="GO" id="GO:0071513">
    <property type="term" value="C:phosphopantothenoylcysteine decarboxylase complex"/>
    <property type="evidence" value="ECO:0007669"/>
    <property type="project" value="TreeGrafter"/>
</dbReference>
<comment type="caution">
    <text evidence="5">The sequence shown here is derived from an EMBL/GenBank/DDBJ whole genome shotgun (WGS) entry which is preliminary data.</text>
</comment>
<evidence type="ECO:0000256" key="2">
    <source>
        <dbReference type="ARBA" id="ARBA00038350"/>
    </source>
</evidence>
<comment type="similarity">
    <text evidence="2">Belongs to the HFCD (homooligomeric flavin containing Cys decarboxylase) superfamily.</text>
</comment>
<evidence type="ECO:0000259" key="4">
    <source>
        <dbReference type="Pfam" id="PF02441"/>
    </source>
</evidence>
<evidence type="ECO:0000256" key="3">
    <source>
        <dbReference type="SAM" id="MobiDB-lite"/>
    </source>
</evidence>
<dbReference type="SUPFAM" id="SSF52507">
    <property type="entry name" value="Homo-oligomeric flavin-containing Cys decarboxylases, HFCD"/>
    <property type="match status" value="1"/>
</dbReference>
<dbReference type="GO" id="GO:0015937">
    <property type="term" value="P:coenzyme A biosynthetic process"/>
    <property type="evidence" value="ECO:0007669"/>
    <property type="project" value="UniProtKB-KW"/>
</dbReference>
<dbReference type="InterPro" id="IPR036551">
    <property type="entry name" value="Flavin_trans-like"/>
</dbReference>
<keyword evidence="1" id="KW-0173">Coenzyme A biosynthesis</keyword>
<feature type="domain" description="Flavoprotein" evidence="4">
    <location>
        <begin position="47"/>
        <end position="257"/>
    </location>
</feature>
<proteinExistence type="inferred from homology"/>
<protein>
    <recommendedName>
        <fullName evidence="4">Flavoprotein domain-containing protein</fullName>
    </recommendedName>
</protein>
<organism evidence="5 6">
    <name type="scientific">Dactylellina haptotyla (strain CBS 200.50)</name>
    <name type="common">Nematode-trapping fungus</name>
    <name type="synonym">Monacrosporium haptotylum</name>
    <dbReference type="NCBI Taxonomy" id="1284197"/>
    <lineage>
        <taxon>Eukaryota</taxon>
        <taxon>Fungi</taxon>
        <taxon>Dikarya</taxon>
        <taxon>Ascomycota</taxon>
        <taxon>Pezizomycotina</taxon>
        <taxon>Orbiliomycetes</taxon>
        <taxon>Orbiliales</taxon>
        <taxon>Orbiliaceae</taxon>
        <taxon>Dactylellina</taxon>
    </lineage>
</organism>
<evidence type="ECO:0000313" key="5">
    <source>
        <dbReference type="EMBL" id="EPS41598.1"/>
    </source>
</evidence>
<dbReference type="AlphaFoldDB" id="S8BQ56"/>
<reference evidence="6" key="2">
    <citation type="submission" date="2013-04" db="EMBL/GenBank/DDBJ databases">
        <title>Genomic mechanisms accounting for the adaptation to parasitism in nematode-trapping fungi.</title>
        <authorList>
            <person name="Ahren D.G."/>
        </authorList>
    </citation>
    <scope>NUCLEOTIDE SEQUENCE [LARGE SCALE GENOMIC DNA]</scope>
    <source>
        <strain evidence="6">CBS 200.50</strain>
    </source>
</reference>
<dbReference type="HOGENOM" id="CLU_033319_3_0_1"/>
<feature type="region of interest" description="Disordered" evidence="3">
    <location>
        <begin position="1"/>
        <end position="23"/>
    </location>
</feature>
<dbReference type="OMA" id="KGLACGD"/>
<dbReference type="InterPro" id="IPR003382">
    <property type="entry name" value="Flavoprotein"/>
</dbReference>
<dbReference type="Pfam" id="PF02441">
    <property type="entry name" value="Flavoprotein"/>
    <property type="match status" value="1"/>
</dbReference>
<dbReference type="eggNOG" id="KOG0672">
    <property type="taxonomic scope" value="Eukaryota"/>
</dbReference>
<dbReference type="PANTHER" id="PTHR14359">
    <property type="entry name" value="HOMO-OLIGOMERIC FLAVIN CONTAINING CYS DECARBOXYLASE FAMILY"/>
    <property type="match status" value="1"/>
</dbReference>
<sequence length="275" mass="29800">MASPPPPSQSAITPPDSTAMPHATPFDIPVPQVAFQAAAHADDGKTHILLAATGSVASIKIPLILSALAAYSNTSVRLVLTTASLLFLPPLNELAKIPNLDGIHLDQHEWPTSLYSDAAPTAPSVVAAAAAQSIPQTSIWSKVGDPILHIELRRWADILLVAPLSANSLAKVVNGFSDNLLLSVIRAWDIAKPIAVAPAMNTMMWDHPITKTQIRMLEEDWTWFKVLRPVEKTLACGDSGSGAMKEWSDIVKWLAEAMQLKPLEPVRRKRSQERL</sequence>
<keyword evidence="6" id="KW-1185">Reference proteome</keyword>
<evidence type="ECO:0000256" key="1">
    <source>
        <dbReference type="ARBA" id="ARBA00022993"/>
    </source>
</evidence>
<reference evidence="5 6" key="1">
    <citation type="journal article" date="2013" name="PLoS Genet.">
        <title>Genomic mechanisms accounting for the adaptation to parasitism in nematode-trapping fungi.</title>
        <authorList>
            <person name="Meerupati T."/>
            <person name="Andersson K.M."/>
            <person name="Friman E."/>
            <person name="Kumar D."/>
            <person name="Tunlid A."/>
            <person name="Ahren D."/>
        </authorList>
    </citation>
    <scope>NUCLEOTIDE SEQUENCE [LARGE SCALE GENOMIC DNA]</scope>
    <source>
        <strain evidence="5 6">CBS 200.50</strain>
    </source>
</reference>
<dbReference type="Gene3D" id="3.40.50.1950">
    <property type="entry name" value="Flavin prenyltransferase-like"/>
    <property type="match status" value="1"/>
</dbReference>
<dbReference type="OrthoDB" id="1532798at2759"/>
<gene>
    <name evidence="5" type="ORF">H072_4506</name>
</gene>
<dbReference type="GO" id="GO:0004633">
    <property type="term" value="F:phosphopantothenoylcysteine decarboxylase activity"/>
    <property type="evidence" value="ECO:0007669"/>
    <property type="project" value="TreeGrafter"/>
</dbReference>
<dbReference type="Proteomes" id="UP000015100">
    <property type="component" value="Unassembled WGS sequence"/>
</dbReference>
<accession>S8BQ56</accession>
<evidence type="ECO:0000313" key="6">
    <source>
        <dbReference type="Proteomes" id="UP000015100"/>
    </source>
</evidence>
<dbReference type="EMBL" id="AQGS01000234">
    <property type="protein sequence ID" value="EPS41598.1"/>
    <property type="molecule type" value="Genomic_DNA"/>
</dbReference>